<dbReference type="AlphaFoldDB" id="A0AAV7NMS3"/>
<name>A0AAV7NMS3_PLEWA</name>
<dbReference type="EMBL" id="JANPWB010000012">
    <property type="protein sequence ID" value="KAJ1115952.1"/>
    <property type="molecule type" value="Genomic_DNA"/>
</dbReference>
<gene>
    <name evidence="2" type="ORF">NDU88_004172</name>
</gene>
<feature type="compositionally biased region" description="Basic and acidic residues" evidence="1">
    <location>
        <begin position="12"/>
        <end position="21"/>
    </location>
</feature>
<dbReference type="Proteomes" id="UP001066276">
    <property type="component" value="Chromosome 8"/>
</dbReference>
<organism evidence="2 3">
    <name type="scientific">Pleurodeles waltl</name>
    <name type="common">Iberian ribbed newt</name>
    <dbReference type="NCBI Taxonomy" id="8319"/>
    <lineage>
        <taxon>Eukaryota</taxon>
        <taxon>Metazoa</taxon>
        <taxon>Chordata</taxon>
        <taxon>Craniata</taxon>
        <taxon>Vertebrata</taxon>
        <taxon>Euteleostomi</taxon>
        <taxon>Amphibia</taxon>
        <taxon>Batrachia</taxon>
        <taxon>Caudata</taxon>
        <taxon>Salamandroidea</taxon>
        <taxon>Salamandridae</taxon>
        <taxon>Pleurodelinae</taxon>
        <taxon>Pleurodeles</taxon>
    </lineage>
</organism>
<keyword evidence="3" id="KW-1185">Reference proteome</keyword>
<feature type="region of interest" description="Disordered" evidence="1">
    <location>
        <begin position="1"/>
        <end position="90"/>
    </location>
</feature>
<proteinExistence type="predicted"/>
<evidence type="ECO:0000256" key="1">
    <source>
        <dbReference type="SAM" id="MobiDB-lite"/>
    </source>
</evidence>
<sequence length="216" mass="23753">METASQEDAEDKFEGGDRIQDPRGLPVPSAPLEYVKRGPASEALAATLEGSNAERQEEVDENRQRRPQHGSSVSLHCGEEDSNGKAQVVGVSEHCTPDLFSFFQVSDAQQDPESGEHNAAHPPRGEEKAWCRTVGWTAWQDPALIDSQRSSETSSGDRRTRREHRRLNGYMGHVSLHQEFLGGFGPAPQGEVYGEPLVRRMVPHGMAGVKPGQDDE</sequence>
<protein>
    <submittedName>
        <fullName evidence="2">Uncharacterized protein</fullName>
    </submittedName>
</protein>
<accession>A0AAV7NMS3</accession>
<evidence type="ECO:0000313" key="3">
    <source>
        <dbReference type="Proteomes" id="UP001066276"/>
    </source>
</evidence>
<comment type="caution">
    <text evidence="2">The sequence shown here is derived from an EMBL/GenBank/DDBJ whole genome shotgun (WGS) entry which is preliminary data.</text>
</comment>
<evidence type="ECO:0000313" key="2">
    <source>
        <dbReference type="EMBL" id="KAJ1115952.1"/>
    </source>
</evidence>
<reference evidence="2" key="1">
    <citation type="journal article" date="2022" name="bioRxiv">
        <title>Sequencing and chromosome-scale assembly of the giantPleurodeles waltlgenome.</title>
        <authorList>
            <person name="Brown T."/>
            <person name="Elewa A."/>
            <person name="Iarovenko S."/>
            <person name="Subramanian E."/>
            <person name="Araus A.J."/>
            <person name="Petzold A."/>
            <person name="Susuki M."/>
            <person name="Suzuki K.-i.T."/>
            <person name="Hayashi T."/>
            <person name="Toyoda A."/>
            <person name="Oliveira C."/>
            <person name="Osipova E."/>
            <person name="Leigh N.D."/>
            <person name="Simon A."/>
            <person name="Yun M.H."/>
        </authorList>
    </citation>
    <scope>NUCLEOTIDE SEQUENCE</scope>
    <source>
        <strain evidence="2">20211129_DDA</strain>
        <tissue evidence="2">Liver</tissue>
    </source>
</reference>
<feature type="compositionally biased region" description="Basic and acidic residues" evidence="1">
    <location>
        <begin position="52"/>
        <end position="64"/>
    </location>
</feature>
<feature type="region of interest" description="Disordered" evidence="1">
    <location>
        <begin position="142"/>
        <end position="163"/>
    </location>
</feature>
<feature type="compositionally biased region" description="Acidic residues" evidence="1">
    <location>
        <begin position="1"/>
        <end position="11"/>
    </location>
</feature>